<protein>
    <submittedName>
        <fullName evidence="6">Tyrosine-type recombinase/integrase</fullName>
    </submittedName>
</protein>
<evidence type="ECO:0000313" key="7">
    <source>
        <dbReference type="Proteomes" id="UP001066327"/>
    </source>
</evidence>
<reference evidence="5" key="1">
    <citation type="submission" date="2022-12" db="EMBL/GenBank/DDBJ databases">
        <authorList>
            <person name="Krivoruchko A.V."/>
            <person name="Elkin A."/>
        </authorList>
    </citation>
    <scope>NUCLEOTIDE SEQUENCE</scope>
    <source>
        <strain evidence="5">IEGM 249</strain>
    </source>
</reference>
<feature type="domain" description="Tyr recombinase" evidence="4">
    <location>
        <begin position="115"/>
        <end position="327"/>
    </location>
</feature>
<dbReference type="PANTHER" id="PTHR30349:SF41">
    <property type="entry name" value="INTEGRASE_RECOMBINASE PROTEIN MJ0367-RELATED"/>
    <property type="match status" value="1"/>
</dbReference>
<dbReference type="Proteomes" id="UP001066327">
    <property type="component" value="Unassembled WGS sequence"/>
</dbReference>
<dbReference type="RefSeq" id="WP_269592070.1">
    <property type="nucleotide sequence ID" value="NZ_CP130954.1"/>
</dbReference>
<dbReference type="GO" id="GO:0003677">
    <property type="term" value="F:DNA binding"/>
    <property type="evidence" value="ECO:0007669"/>
    <property type="project" value="UniProtKB-KW"/>
</dbReference>
<evidence type="ECO:0000313" key="8">
    <source>
        <dbReference type="Proteomes" id="UP001231166"/>
    </source>
</evidence>
<accession>A0AAX3YQA7</accession>
<dbReference type="EMBL" id="JAPWIS010000017">
    <property type="protein sequence ID" value="MCZ4587724.1"/>
    <property type="molecule type" value="Genomic_DNA"/>
</dbReference>
<geneLocation type="plasmid" evidence="6 8">
    <name>pRho-VOC14-C342</name>
</geneLocation>
<organism evidence="6 8">
    <name type="scientific">Rhodococcus opacus</name>
    <name type="common">Nocardia opaca</name>
    <dbReference type="NCBI Taxonomy" id="37919"/>
    <lineage>
        <taxon>Bacteria</taxon>
        <taxon>Bacillati</taxon>
        <taxon>Actinomycetota</taxon>
        <taxon>Actinomycetes</taxon>
        <taxon>Mycobacteriales</taxon>
        <taxon>Nocardiaceae</taxon>
        <taxon>Rhodococcus</taxon>
    </lineage>
</organism>
<dbReference type="InterPro" id="IPR010998">
    <property type="entry name" value="Integrase_recombinase_N"/>
</dbReference>
<dbReference type="AlphaFoldDB" id="A0AAX3YQA7"/>
<reference evidence="6" key="2">
    <citation type="submission" date="2023-07" db="EMBL/GenBank/DDBJ databases">
        <title>Genomic analysis of Rhodococcus opacus VOC-14 with glycol ethers degradation activity.</title>
        <authorList>
            <person name="Narkevich D.A."/>
            <person name="Hlushen A.M."/>
            <person name="Akhremchuk A.E."/>
            <person name="Sikolenko M.A."/>
            <person name="Valentovich L.N."/>
        </authorList>
    </citation>
    <scope>NUCLEOTIDE SEQUENCE</scope>
    <source>
        <strain evidence="6">VOC-14</strain>
        <plasmid evidence="6">pRho-VOC14-C342</plasmid>
    </source>
</reference>
<evidence type="ECO:0000313" key="6">
    <source>
        <dbReference type="EMBL" id="WLF51281.1"/>
    </source>
</evidence>
<keyword evidence="2" id="KW-0238">DNA-binding</keyword>
<keyword evidence="3" id="KW-0233">DNA recombination</keyword>
<dbReference type="EMBL" id="CP130954">
    <property type="protein sequence ID" value="WLF51281.1"/>
    <property type="molecule type" value="Genomic_DNA"/>
</dbReference>
<evidence type="ECO:0000256" key="3">
    <source>
        <dbReference type="ARBA" id="ARBA00023172"/>
    </source>
</evidence>
<gene>
    <name evidence="5" type="ORF">O4328_29220</name>
    <name evidence="6" type="ORF">Q5707_38620</name>
</gene>
<dbReference type="InterPro" id="IPR050090">
    <property type="entry name" value="Tyrosine_recombinase_XerCD"/>
</dbReference>
<dbReference type="GO" id="GO:0006310">
    <property type="term" value="P:DNA recombination"/>
    <property type="evidence" value="ECO:0007669"/>
    <property type="project" value="UniProtKB-KW"/>
</dbReference>
<sequence length="340" mass="37162">MVGHGELSACFEQFLAYRSPGKPSPHTVRAFRQDFDAIASALAAARGGKVDDLSATEIDQERMCTAFGTYAETHAPASIRRCWSSWNALCDYLFTQGRILANPMPQVSRPKVETTAPKPFDHAAVKCLVANLHQPDEANARAWQERDLALVLTALLTGCRLSELVSLNVGDLSDLDSPVGSKEIRVHGKGKRQRILIAEPSLVEVLTSYLASRVERFPGALRTQSGGASSTWQRLSPDAPLFVGHDGERITDSTTQYRVKRAYQRAGIDGQRTKGALVQQLRNTFATSLANADTNVDTLMRLLGLESVTTTQRYARAAGKDARSKTTAIRIRHLATSVVN</sequence>
<dbReference type="PANTHER" id="PTHR30349">
    <property type="entry name" value="PHAGE INTEGRASE-RELATED"/>
    <property type="match status" value="1"/>
</dbReference>
<evidence type="ECO:0000259" key="4">
    <source>
        <dbReference type="PROSITE" id="PS51898"/>
    </source>
</evidence>
<dbReference type="Gene3D" id="1.10.443.10">
    <property type="entry name" value="Intergrase catalytic core"/>
    <property type="match status" value="1"/>
</dbReference>
<dbReference type="SUPFAM" id="SSF56349">
    <property type="entry name" value="DNA breaking-rejoining enzymes"/>
    <property type="match status" value="1"/>
</dbReference>
<comment type="similarity">
    <text evidence="1">Belongs to the 'phage' integrase family.</text>
</comment>
<keyword evidence="6" id="KW-0614">Plasmid</keyword>
<dbReference type="PROSITE" id="PS51898">
    <property type="entry name" value="TYR_RECOMBINASE"/>
    <property type="match status" value="1"/>
</dbReference>
<name>A0AAX3YQA7_RHOOP</name>
<dbReference type="InterPro" id="IPR013762">
    <property type="entry name" value="Integrase-like_cat_sf"/>
</dbReference>
<keyword evidence="7" id="KW-1185">Reference proteome</keyword>
<dbReference type="Gene3D" id="1.10.150.130">
    <property type="match status" value="1"/>
</dbReference>
<proteinExistence type="inferred from homology"/>
<dbReference type="InterPro" id="IPR002104">
    <property type="entry name" value="Integrase_catalytic"/>
</dbReference>
<dbReference type="InterPro" id="IPR011010">
    <property type="entry name" value="DNA_brk_join_enz"/>
</dbReference>
<evidence type="ECO:0000256" key="1">
    <source>
        <dbReference type="ARBA" id="ARBA00008857"/>
    </source>
</evidence>
<evidence type="ECO:0000313" key="5">
    <source>
        <dbReference type="EMBL" id="MCZ4587724.1"/>
    </source>
</evidence>
<dbReference type="Proteomes" id="UP001231166">
    <property type="component" value="Plasmid pRho-VOC14-C342"/>
</dbReference>
<dbReference type="Pfam" id="PF00589">
    <property type="entry name" value="Phage_integrase"/>
    <property type="match status" value="1"/>
</dbReference>
<evidence type="ECO:0000256" key="2">
    <source>
        <dbReference type="ARBA" id="ARBA00023125"/>
    </source>
</evidence>
<dbReference type="GO" id="GO:0015074">
    <property type="term" value="P:DNA integration"/>
    <property type="evidence" value="ECO:0007669"/>
    <property type="project" value="InterPro"/>
</dbReference>